<dbReference type="InterPro" id="IPR027417">
    <property type="entry name" value="P-loop_NTPase"/>
</dbReference>
<keyword evidence="1" id="KW-0227">DNA damage</keyword>
<organism evidence="3 4">
    <name type="scientific">Kutzneria chonburiensis</name>
    <dbReference type="NCBI Taxonomy" id="1483604"/>
    <lineage>
        <taxon>Bacteria</taxon>
        <taxon>Bacillati</taxon>
        <taxon>Actinomycetota</taxon>
        <taxon>Actinomycetes</taxon>
        <taxon>Pseudonocardiales</taxon>
        <taxon>Pseudonocardiaceae</taxon>
        <taxon>Kutzneria</taxon>
    </lineage>
</organism>
<dbReference type="Proteomes" id="UP001589810">
    <property type="component" value="Unassembled WGS sequence"/>
</dbReference>
<gene>
    <name evidence="3" type="ORF">ACFFH7_22325</name>
</gene>
<sequence length="357" mass="38986">MAPRFDITRVRLRNYKSIESCDVELGPLTLLVGPNGSGKSNFLDALQFVADALTTNLENAFRERGGFGSVSRFGDREFEIEITVGSGDASWDYGLGLSPLRDGGYRVASETWHFPDGEGVRLDSDLHSRLWLPNADRDASDLLLEALSGFRSVSPIPEQMRDISRPDLGDRLLRDASNAPNVIARLTADDPATKQLIEEYLTLVVDGMVGVESRQISSWRALFFKQETEDGQAREFDALSMSDGTLHALGVLIALFEGTETVGIEEPESGLHPAAAAVLMDALRDGAHRRQVLVTTHSPDLLDVPGLDASEVLAVRSVRGRTVIGRLNEAGSYALKESLYSPGALLRTNYLQPESDE</sequence>
<dbReference type="Pfam" id="PF13304">
    <property type="entry name" value="AAA_21"/>
    <property type="match status" value="1"/>
</dbReference>
<dbReference type="PIRSF" id="PIRSF029347">
    <property type="entry name" value="RecF"/>
    <property type="match status" value="1"/>
</dbReference>
<dbReference type="InterPro" id="IPR003959">
    <property type="entry name" value="ATPase_AAA_core"/>
</dbReference>
<protein>
    <submittedName>
        <fullName evidence="3">AAA family ATPase</fullName>
    </submittedName>
</protein>
<dbReference type="EMBL" id="JBHLUD010000007">
    <property type="protein sequence ID" value="MFC0544258.1"/>
    <property type="molecule type" value="Genomic_DNA"/>
</dbReference>
<evidence type="ECO:0000256" key="1">
    <source>
        <dbReference type="ARBA" id="ARBA00023236"/>
    </source>
</evidence>
<name>A0ABV6MVB2_9PSEU</name>
<dbReference type="Gene3D" id="3.40.50.300">
    <property type="entry name" value="P-loop containing nucleotide triphosphate hydrolases"/>
    <property type="match status" value="2"/>
</dbReference>
<comment type="caution">
    <text evidence="3">The sequence shown here is derived from an EMBL/GenBank/DDBJ whole genome shotgun (WGS) entry which is preliminary data.</text>
</comment>
<keyword evidence="1" id="KW-0742">SOS response</keyword>
<dbReference type="PANTHER" id="PTHR32182:SF22">
    <property type="entry name" value="ATP-DEPENDENT ENDONUCLEASE, OLD FAMILY-RELATED"/>
    <property type="match status" value="1"/>
</dbReference>
<dbReference type="RefSeq" id="WP_273935758.1">
    <property type="nucleotide sequence ID" value="NZ_CP097263.1"/>
</dbReference>
<evidence type="ECO:0000313" key="3">
    <source>
        <dbReference type="EMBL" id="MFC0544258.1"/>
    </source>
</evidence>
<feature type="domain" description="ATPase AAA-type core" evidence="2">
    <location>
        <begin position="28"/>
        <end position="303"/>
    </location>
</feature>
<evidence type="ECO:0000313" key="4">
    <source>
        <dbReference type="Proteomes" id="UP001589810"/>
    </source>
</evidence>
<proteinExistence type="predicted"/>
<keyword evidence="4" id="KW-1185">Reference proteome</keyword>
<dbReference type="InterPro" id="IPR014555">
    <property type="entry name" value="RecF-like"/>
</dbReference>
<reference evidence="3 4" key="1">
    <citation type="submission" date="2024-09" db="EMBL/GenBank/DDBJ databases">
        <authorList>
            <person name="Sun Q."/>
            <person name="Mori K."/>
        </authorList>
    </citation>
    <scope>NUCLEOTIDE SEQUENCE [LARGE SCALE GENOMIC DNA]</scope>
    <source>
        <strain evidence="3 4">TBRC 1432</strain>
    </source>
</reference>
<evidence type="ECO:0000259" key="2">
    <source>
        <dbReference type="Pfam" id="PF13304"/>
    </source>
</evidence>
<dbReference type="SUPFAM" id="SSF52540">
    <property type="entry name" value="P-loop containing nucleoside triphosphate hydrolases"/>
    <property type="match status" value="1"/>
</dbReference>
<accession>A0ABV6MVB2</accession>
<dbReference type="PANTHER" id="PTHR32182">
    <property type="entry name" value="DNA REPLICATION AND REPAIR PROTEIN RECF"/>
    <property type="match status" value="1"/>
</dbReference>